<dbReference type="OrthoDB" id="203027at2157"/>
<protein>
    <recommendedName>
        <fullName evidence="2">C2H2-type domain-containing protein</fullName>
    </recommendedName>
</protein>
<comment type="caution">
    <text evidence="3">The sequence shown here is derived from an EMBL/GenBank/DDBJ whole genome shotgun (WGS) entry which is preliminary data.</text>
</comment>
<evidence type="ECO:0000313" key="4">
    <source>
        <dbReference type="Proteomes" id="UP000011688"/>
    </source>
</evidence>
<accession>L9WW65</accession>
<dbReference type="PROSITE" id="PS00028">
    <property type="entry name" value="ZINC_FINGER_C2H2_1"/>
    <property type="match status" value="1"/>
</dbReference>
<reference evidence="3 4" key="1">
    <citation type="journal article" date="2014" name="PLoS Genet.">
        <title>Phylogenetically driven sequencing of extremely halophilic archaea reveals strategies for static and dynamic osmo-response.</title>
        <authorList>
            <person name="Becker E.A."/>
            <person name="Seitzer P.M."/>
            <person name="Tritt A."/>
            <person name="Larsen D."/>
            <person name="Krusor M."/>
            <person name="Yao A.I."/>
            <person name="Wu D."/>
            <person name="Madern D."/>
            <person name="Eisen J.A."/>
            <person name="Darling A.E."/>
            <person name="Facciotti M.T."/>
        </authorList>
    </citation>
    <scope>NUCLEOTIDE SEQUENCE [LARGE SCALE GENOMIC DNA]</scope>
    <source>
        <strain evidence="3 4">DSM 10524</strain>
    </source>
</reference>
<dbReference type="InterPro" id="IPR013087">
    <property type="entry name" value="Znf_C2H2_type"/>
</dbReference>
<dbReference type="EMBL" id="AOIB01000042">
    <property type="protein sequence ID" value="ELY53652.1"/>
    <property type="molecule type" value="Genomic_DNA"/>
</dbReference>
<evidence type="ECO:0000256" key="1">
    <source>
        <dbReference type="SAM" id="MobiDB-lite"/>
    </source>
</evidence>
<gene>
    <name evidence="3" type="ORF">C491_20971</name>
</gene>
<sequence>MTNDSAVETYECPSPDCSQNFGAQAEFTEHINAEHAGEYNRKDWPDTPAGRASRRDRASDEDDEE</sequence>
<dbReference type="PROSITE" id="PS50157">
    <property type="entry name" value="ZINC_FINGER_C2H2_2"/>
    <property type="match status" value="1"/>
</dbReference>
<evidence type="ECO:0000259" key="2">
    <source>
        <dbReference type="PROSITE" id="PS50157"/>
    </source>
</evidence>
<feature type="region of interest" description="Disordered" evidence="1">
    <location>
        <begin position="32"/>
        <end position="65"/>
    </location>
</feature>
<dbReference type="Proteomes" id="UP000011688">
    <property type="component" value="Unassembled WGS sequence"/>
</dbReference>
<dbReference type="eggNOG" id="arCOG13351">
    <property type="taxonomic scope" value="Archaea"/>
</dbReference>
<keyword evidence="4" id="KW-1185">Reference proteome</keyword>
<dbReference type="RefSeq" id="WP_005559798.1">
    <property type="nucleotide sequence ID" value="NZ_AOIB01000042.1"/>
</dbReference>
<dbReference type="AlphaFoldDB" id="L9WW65"/>
<proteinExistence type="predicted"/>
<feature type="compositionally biased region" description="Basic and acidic residues" evidence="1">
    <location>
        <begin position="32"/>
        <end position="45"/>
    </location>
</feature>
<organism evidence="3 4">
    <name type="scientific">Natronococcus amylolyticus DSM 10524</name>
    <dbReference type="NCBI Taxonomy" id="1227497"/>
    <lineage>
        <taxon>Archaea</taxon>
        <taxon>Methanobacteriati</taxon>
        <taxon>Methanobacteriota</taxon>
        <taxon>Stenosarchaea group</taxon>
        <taxon>Halobacteria</taxon>
        <taxon>Halobacteriales</taxon>
        <taxon>Natrialbaceae</taxon>
        <taxon>Natronococcus</taxon>
    </lineage>
</organism>
<name>L9WW65_9EURY</name>
<feature type="domain" description="C2H2-type" evidence="2">
    <location>
        <begin position="10"/>
        <end position="40"/>
    </location>
</feature>
<evidence type="ECO:0000313" key="3">
    <source>
        <dbReference type="EMBL" id="ELY53652.1"/>
    </source>
</evidence>